<protein>
    <submittedName>
        <fullName evidence="1">Uncharacterized protein</fullName>
    </submittedName>
</protein>
<sequence>MRTPTTKVSAESSYQRELKRLLGALTLMSDANSMISLISDYFRYKQFAAGEAGAGGSAMASELMPALWFSAERILLMTEGASTAETLTRSAKLLGTLQLSVPASARRWRDIQFGYKLLYRATLSLRLLDHALQHKLLDDADLQQQFAMRNSADPDCPYRLNVQLPLIIVVMLLDAGQLHSKAAAILSGYAGELDPLRALDSDERGRFLHLAHDARQQLAKDGLGLIPFRADTRQQLQLQQSQQQQRLQFIRLLLQQLDQPAHLLASIVKIPQVYSSMVLPGRHRYVYEALPKVSLLLKERASRGMLNPLLVKHFLQITGIFPQGFGIAYIPTQQDNALSTRYELAVVNQLYPANIAEPLCRVVSRNLQYRRGGHNVRISVDHNLYFKPARERLAVVPKQRLQEILAQLSADWQPGQIRRYIPRCWHPEQFFEQAEHQNLWNNAPQHQN</sequence>
<gene>
    <name evidence="1" type="ORF">BAL341_2899</name>
</gene>
<reference evidence="1" key="1">
    <citation type="submission" date="2019-04" db="EMBL/GenBank/DDBJ databases">
        <authorList>
            <person name="Brambilla D."/>
        </authorList>
    </citation>
    <scope>NUCLEOTIDE SEQUENCE</scope>
    <source>
        <strain evidence="1">BAL1</strain>
    </source>
</reference>
<accession>A0A486XTA9</accession>
<evidence type="ECO:0000313" key="1">
    <source>
        <dbReference type="EMBL" id="VHO05813.1"/>
    </source>
</evidence>
<proteinExistence type="predicted"/>
<name>A0A486XTA9_9GAMM</name>
<dbReference type="EMBL" id="CAAJGR010000006">
    <property type="protein sequence ID" value="VHO05813.1"/>
    <property type="molecule type" value="Genomic_DNA"/>
</dbReference>
<organism evidence="1">
    <name type="scientific">Rheinheimera sp. BAL341</name>
    <dbReference type="NCBI Taxonomy" id="1708203"/>
    <lineage>
        <taxon>Bacteria</taxon>
        <taxon>Pseudomonadati</taxon>
        <taxon>Pseudomonadota</taxon>
        <taxon>Gammaproteobacteria</taxon>
        <taxon>Chromatiales</taxon>
        <taxon>Chromatiaceae</taxon>
        <taxon>Rheinheimera</taxon>
    </lineage>
</organism>
<dbReference type="AlphaFoldDB" id="A0A486XTA9"/>